<keyword evidence="18" id="KW-1185">Reference proteome</keyword>
<evidence type="ECO:0000256" key="16">
    <source>
        <dbReference type="SAM" id="SignalP"/>
    </source>
</evidence>
<dbReference type="PANTHER" id="PTHR15929:SF0">
    <property type="entry name" value="STORE-OPERATED CALCIUM ENTRY-ASSOCIATED REGULATORY FACTOR"/>
    <property type="match status" value="1"/>
</dbReference>
<evidence type="ECO:0000256" key="7">
    <source>
        <dbReference type="ARBA" id="ARBA00022729"/>
    </source>
</evidence>
<dbReference type="GO" id="GO:0005789">
    <property type="term" value="C:endoplasmic reticulum membrane"/>
    <property type="evidence" value="ECO:0007669"/>
    <property type="project" value="UniProtKB-SubCell"/>
</dbReference>
<keyword evidence="12 15" id="KW-0472">Membrane</keyword>
<evidence type="ECO:0000256" key="10">
    <source>
        <dbReference type="ARBA" id="ARBA00022989"/>
    </source>
</evidence>
<evidence type="ECO:0000256" key="8">
    <source>
        <dbReference type="ARBA" id="ARBA00022824"/>
    </source>
</evidence>
<keyword evidence="8" id="KW-0256">Endoplasmic reticulum</keyword>
<dbReference type="Proteomes" id="UP000277212">
    <property type="component" value="Unassembled WGS sequence"/>
</dbReference>
<evidence type="ECO:0000313" key="18">
    <source>
        <dbReference type="Proteomes" id="UP000277212"/>
    </source>
</evidence>
<evidence type="ECO:0000256" key="1">
    <source>
        <dbReference type="ARBA" id="ARBA00004115"/>
    </source>
</evidence>
<feature type="compositionally biased region" description="Gly residues" evidence="14">
    <location>
        <begin position="196"/>
        <end position="211"/>
    </location>
</feature>
<keyword evidence="10 15" id="KW-1133">Transmembrane helix</keyword>
<dbReference type="STRING" id="2010991.A0A3M2S4L3"/>
<feature type="transmembrane region" description="Helical" evidence="15">
    <location>
        <begin position="156"/>
        <end position="180"/>
    </location>
</feature>
<evidence type="ECO:0000256" key="14">
    <source>
        <dbReference type="SAM" id="MobiDB-lite"/>
    </source>
</evidence>
<gene>
    <name evidence="17" type="ORF">CDV36_007884</name>
</gene>
<feature type="signal peptide" evidence="16">
    <location>
        <begin position="1"/>
        <end position="18"/>
    </location>
</feature>
<sequence>MIPSLFALCLGLPALTLAARQPKDAIKLSDVKSLTLRGKGAMTNHRRVSAIPQLRCVSRGAICDLYEIDVMRCTNQGSSWGDEDIEWSCTASLPEELKLGSTDVICEGYAYPDDPYVLKGSCGVEYQLALTSKGERRYPDIANGGWFNDGRGGIDWGALVFTIIFVGILGWIIYSACCVAQRNNVNINRPRRRPDGWGGPGGWGPGWGPGGDDPPPPYPGTKPQNTDTWRPGFWSGAAGGAAAGYLAGSRNSNNNNHCHHDSNSNYGSIGRGGGGWSWGGSGSSSGSNNSNRHESTGFGSTSRR</sequence>
<dbReference type="AlphaFoldDB" id="A0A3M2S4L3"/>
<dbReference type="InterPro" id="IPR009567">
    <property type="entry name" value="SARAF"/>
</dbReference>
<keyword evidence="11" id="KW-0406">Ion transport</keyword>
<proteinExistence type="inferred from homology"/>
<evidence type="ECO:0000256" key="9">
    <source>
        <dbReference type="ARBA" id="ARBA00022837"/>
    </source>
</evidence>
<comment type="caution">
    <text evidence="17">The sequence shown here is derived from an EMBL/GenBank/DDBJ whole genome shotgun (WGS) entry which is preliminary data.</text>
</comment>
<keyword evidence="5" id="KW-0109">Calcium transport</keyword>
<accession>A0A3M2S4L3</accession>
<comment type="subcellular location">
    <subcellularLocation>
        <location evidence="1">Endoplasmic reticulum membrane</location>
        <topology evidence="1">Single-pass type I membrane protein</topology>
    </subcellularLocation>
</comment>
<dbReference type="OrthoDB" id="20303at2759"/>
<keyword evidence="4" id="KW-0813">Transport</keyword>
<evidence type="ECO:0000256" key="12">
    <source>
        <dbReference type="ARBA" id="ARBA00023136"/>
    </source>
</evidence>
<dbReference type="EMBL" id="NKUJ01000135">
    <property type="protein sequence ID" value="RMJ12468.1"/>
    <property type="molecule type" value="Genomic_DNA"/>
</dbReference>
<feature type="region of interest" description="Disordered" evidence="14">
    <location>
        <begin position="188"/>
        <end position="233"/>
    </location>
</feature>
<feature type="region of interest" description="Disordered" evidence="14">
    <location>
        <begin position="256"/>
        <end position="304"/>
    </location>
</feature>
<evidence type="ECO:0000256" key="6">
    <source>
        <dbReference type="ARBA" id="ARBA00022692"/>
    </source>
</evidence>
<feature type="chain" id="PRO_5018264679" description="Store-operated calcium entry-associated regulatory factor" evidence="16">
    <location>
        <begin position="19"/>
        <end position="304"/>
    </location>
</feature>
<keyword evidence="6 15" id="KW-0812">Transmembrane</keyword>
<keyword evidence="9" id="KW-0106">Calcium</keyword>
<feature type="compositionally biased region" description="Gly residues" evidence="14">
    <location>
        <begin position="269"/>
        <end position="283"/>
    </location>
</feature>
<dbReference type="GO" id="GO:0006816">
    <property type="term" value="P:calcium ion transport"/>
    <property type="evidence" value="ECO:0007669"/>
    <property type="project" value="UniProtKB-KW"/>
</dbReference>
<dbReference type="GO" id="GO:2001256">
    <property type="term" value="P:regulation of store-operated calcium entry"/>
    <property type="evidence" value="ECO:0007669"/>
    <property type="project" value="InterPro"/>
</dbReference>
<comment type="similarity">
    <text evidence="2">Belongs to the SARAF family.</text>
</comment>
<evidence type="ECO:0000256" key="4">
    <source>
        <dbReference type="ARBA" id="ARBA00022448"/>
    </source>
</evidence>
<dbReference type="PANTHER" id="PTHR15929">
    <property type="entry name" value="STORE-OPERATED CALCIUM ENTRY-ASSOCIATED REGULATORY FACTOR"/>
    <property type="match status" value="1"/>
</dbReference>
<evidence type="ECO:0000313" key="17">
    <source>
        <dbReference type="EMBL" id="RMJ12468.1"/>
    </source>
</evidence>
<dbReference type="Pfam" id="PF06682">
    <property type="entry name" value="SARAF"/>
    <property type="match status" value="1"/>
</dbReference>
<organism evidence="17 18">
    <name type="scientific">Fusarium kuroshium</name>
    <dbReference type="NCBI Taxonomy" id="2010991"/>
    <lineage>
        <taxon>Eukaryota</taxon>
        <taxon>Fungi</taxon>
        <taxon>Dikarya</taxon>
        <taxon>Ascomycota</taxon>
        <taxon>Pezizomycotina</taxon>
        <taxon>Sordariomycetes</taxon>
        <taxon>Hypocreomycetidae</taxon>
        <taxon>Hypocreales</taxon>
        <taxon>Nectriaceae</taxon>
        <taxon>Fusarium</taxon>
        <taxon>Fusarium solani species complex</taxon>
    </lineage>
</organism>
<evidence type="ECO:0000256" key="3">
    <source>
        <dbReference type="ARBA" id="ARBA00016584"/>
    </source>
</evidence>
<evidence type="ECO:0000256" key="15">
    <source>
        <dbReference type="SAM" id="Phobius"/>
    </source>
</evidence>
<name>A0A3M2S4L3_9HYPO</name>
<evidence type="ECO:0000256" key="13">
    <source>
        <dbReference type="ARBA" id="ARBA00031116"/>
    </source>
</evidence>
<protein>
    <recommendedName>
        <fullName evidence="3">Store-operated calcium entry-associated regulatory factor</fullName>
    </recommendedName>
    <alternativeName>
        <fullName evidence="13">Transmembrane protein 66</fullName>
    </alternativeName>
</protein>
<evidence type="ECO:0000256" key="2">
    <source>
        <dbReference type="ARBA" id="ARBA00006833"/>
    </source>
</evidence>
<evidence type="ECO:0000256" key="11">
    <source>
        <dbReference type="ARBA" id="ARBA00023065"/>
    </source>
</evidence>
<reference evidence="17 18" key="1">
    <citation type="submission" date="2017-06" db="EMBL/GenBank/DDBJ databases">
        <title>Comparative genomic analysis of Ambrosia Fusariam Clade fungi.</title>
        <authorList>
            <person name="Stajich J.E."/>
            <person name="Carrillo J."/>
            <person name="Kijimoto T."/>
            <person name="Eskalen A."/>
            <person name="O'Donnell K."/>
            <person name="Kasson M."/>
        </authorList>
    </citation>
    <scope>NUCLEOTIDE SEQUENCE [LARGE SCALE GENOMIC DNA]</scope>
    <source>
        <strain evidence="17">UCR3666</strain>
    </source>
</reference>
<evidence type="ECO:0000256" key="5">
    <source>
        <dbReference type="ARBA" id="ARBA00022568"/>
    </source>
</evidence>
<keyword evidence="7 16" id="KW-0732">Signal</keyword>